<evidence type="ECO:0000259" key="3">
    <source>
        <dbReference type="Pfam" id="PF07859"/>
    </source>
</evidence>
<dbReference type="Proteomes" id="UP001347796">
    <property type="component" value="Unassembled WGS sequence"/>
</dbReference>
<comment type="similarity">
    <text evidence="1">Belongs to the 'GDXG' lipolytic enzyme family.</text>
</comment>
<name>A0AAN8K6P6_PATCE</name>
<organism evidence="4 5">
    <name type="scientific">Patella caerulea</name>
    <name type="common">Rayed Mediterranean limpet</name>
    <dbReference type="NCBI Taxonomy" id="87958"/>
    <lineage>
        <taxon>Eukaryota</taxon>
        <taxon>Metazoa</taxon>
        <taxon>Spiralia</taxon>
        <taxon>Lophotrochozoa</taxon>
        <taxon>Mollusca</taxon>
        <taxon>Gastropoda</taxon>
        <taxon>Patellogastropoda</taxon>
        <taxon>Patelloidea</taxon>
        <taxon>Patellidae</taxon>
        <taxon>Patella</taxon>
    </lineage>
</organism>
<dbReference type="SUPFAM" id="SSF53474">
    <property type="entry name" value="alpha/beta-Hydrolases"/>
    <property type="match status" value="1"/>
</dbReference>
<evidence type="ECO:0000313" key="4">
    <source>
        <dbReference type="EMBL" id="KAK6186428.1"/>
    </source>
</evidence>
<dbReference type="Pfam" id="PF07859">
    <property type="entry name" value="Abhydrolase_3"/>
    <property type="match status" value="2"/>
</dbReference>
<dbReference type="GO" id="GO:0016020">
    <property type="term" value="C:membrane"/>
    <property type="evidence" value="ECO:0007669"/>
    <property type="project" value="InterPro"/>
</dbReference>
<gene>
    <name evidence="4" type="ORF">SNE40_008466</name>
</gene>
<feature type="domain" description="Alpha/beta hydrolase fold-3" evidence="3">
    <location>
        <begin position="296"/>
        <end position="359"/>
    </location>
</feature>
<dbReference type="GO" id="GO:0052689">
    <property type="term" value="F:carboxylic ester hydrolase activity"/>
    <property type="evidence" value="ECO:0007669"/>
    <property type="project" value="InterPro"/>
</dbReference>
<dbReference type="PANTHER" id="PTHR48081">
    <property type="entry name" value="AB HYDROLASE SUPERFAMILY PROTEIN C4A8.06C"/>
    <property type="match status" value="1"/>
</dbReference>
<accession>A0AAN8K6P6</accession>
<keyword evidence="5" id="KW-1185">Reference proteome</keyword>
<dbReference type="InterPro" id="IPR050300">
    <property type="entry name" value="GDXG_lipolytic_enzyme"/>
</dbReference>
<dbReference type="InterPro" id="IPR029058">
    <property type="entry name" value="AB_hydrolase_fold"/>
</dbReference>
<dbReference type="AlphaFoldDB" id="A0AAN8K6P6"/>
<dbReference type="InterPro" id="IPR017157">
    <property type="entry name" value="Arylacetamide_deacetylase"/>
</dbReference>
<feature type="domain" description="Alpha/beta hydrolase fold-3" evidence="3">
    <location>
        <begin position="97"/>
        <end position="248"/>
    </location>
</feature>
<dbReference type="EMBL" id="JAZGQO010000006">
    <property type="protein sequence ID" value="KAK6186428.1"/>
    <property type="molecule type" value="Genomic_DNA"/>
</dbReference>
<dbReference type="PIRSF" id="PIRSF037251">
    <property type="entry name" value="Arylacetamide_deacetylase"/>
    <property type="match status" value="1"/>
</dbReference>
<dbReference type="PANTHER" id="PTHR48081:SF8">
    <property type="entry name" value="ALPHA_BETA HYDROLASE FOLD-3 DOMAIN-CONTAINING PROTEIN-RELATED"/>
    <property type="match status" value="1"/>
</dbReference>
<evidence type="ECO:0000256" key="2">
    <source>
        <dbReference type="ARBA" id="ARBA00022801"/>
    </source>
</evidence>
<keyword evidence="2" id="KW-0378">Hydrolase</keyword>
<evidence type="ECO:0000313" key="5">
    <source>
        <dbReference type="Proteomes" id="UP001347796"/>
    </source>
</evidence>
<reference evidence="4 5" key="1">
    <citation type="submission" date="2024-01" db="EMBL/GenBank/DDBJ databases">
        <title>The genome of the rayed Mediterranean limpet Patella caerulea (Linnaeus, 1758).</title>
        <authorList>
            <person name="Anh-Thu Weber A."/>
            <person name="Halstead-Nussloch G."/>
        </authorList>
    </citation>
    <scope>NUCLEOTIDE SEQUENCE [LARGE SCALE GENOMIC DNA]</scope>
    <source>
        <strain evidence="4">AATW-2023a</strain>
        <tissue evidence="4">Whole specimen</tissue>
    </source>
</reference>
<comment type="caution">
    <text evidence="4">The sequence shown here is derived from an EMBL/GenBank/DDBJ whole genome shotgun (WGS) entry which is preliminary data.</text>
</comment>
<dbReference type="InterPro" id="IPR013094">
    <property type="entry name" value="AB_hydrolase_3"/>
</dbReference>
<proteinExistence type="inferred from homology"/>
<protein>
    <recommendedName>
        <fullName evidence="3">Alpha/beta hydrolase fold-3 domain-containing protein</fullName>
    </recommendedName>
</protein>
<sequence>MYTILHRPIPLDIDQPEKLRFVDELGRIARFLENALEYLGITPASRPLKVLVDLVLSLLTNPIIRIPDNIKITEEVFNGVKVHVYTPTAESKPLPVFVFFHGGGWTWFSVGTYNAALRNFANKTNHVVIAVDYRKAPQDIFPAAYEDCLAVTEYVLENTQALNIKQDAISLAGDGSGGNIAAAVAITLKEKIKMQLLINPALQMVNFKTPSYQDNEDVLAGLTSPEKVAAAWLRYAGMPLDLKSTLLSNQHISLDIHKKYWKLLNSKYHVPKYLNVTNKMTIYPREKANKISFVFDELIADVRFCPMLTTKLDNLPSTYIITSQYDVLRDEAIMYSHRLQQAGVKVKLRHYKNGFHGFFHFAHRCLLQFKSSKLALEHLVSFINFNNFHN</sequence>
<dbReference type="Gene3D" id="3.40.50.1820">
    <property type="entry name" value="alpha/beta hydrolase"/>
    <property type="match status" value="1"/>
</dbReference>
<evidence type="ECO:0000256" key="1">
    <source>
        <dbReference type="ARBA" id="ARBA00010515"/>
    </source>
</evidence>